<evidence type="ECO:0000313" key="3">
    <source>
        <dbReference type="EMBL" id="KAF2799790.1"/>
    </source>
</evidence>
<organism evidence="3 4">
    <name type="scientific">Melanomma pulvis-pyrius CBS 109.77</name>
    <dbReference type="NCBI Taxonomy" id="1314802"/>
    <lineage>
        <taxon>Eukaryota</taxon>
        <taxon>Fungi</taxon>
        <taxon>Dikarya</taxon>
        <taxon>Ascomycota</taxon>
        <taxon>Pezizomycotina</taxon>
        <taxon>Dothideomycetes</taxon>
        <taxon>Pleosporomycetidae</taxon>
        <taxon>Pleosporales</taxon>
        <taxon>Melanommataceae</taxon>
        <taxon>Melanomma</taxon>
    </lineage>
</organism>
<dbReference type="PANTHER" id="PTHR34502">
    <property type="entry name" value="DUF6594 DOMAIN-CONTAINING PROTEIN-RELATED"/>
    <property type="match status" value="1"/>
</dbReference>
<evidence type="ECO:0000259" key="2">
    <source>
        <dbReference type="Pfam" id="PF20237"/>
    </source>
</evidence>
<name>A0A6A6XTJ5_9PLEO</name>
<dbReference type="AlphaFoldDB" id="A0A6A6XTJ5"/>
<keyword evidence="1" id="KW-0812">Transmembrane</keyword>
<dbReference type="Proteomes" id="UP000799757">
    <property type="component" value="Unassembled WGS sequence"/>
</dbReference>
<dbReference type="InterPro" id="IPR046529">
    <property type="entry name" value="DUF6594"/>
</dbReference>
<feature type="domain" description="DUF6594" evidence="2">
    <location>
        <begin position="14"/>
        <end position="281"/>
    </location>
</feature>
<dbReference type="PANTHER" id="PTHR34502:SF5">
    <property type="entry name" value="DUF6594 DOMAIN-CONTAINING PROTEIN"/>
    <property type="match status" value="1"/>
</dbReference>
<sequence>MSPADPLQHLVVGYPKIAGQMNIQPETAIFRGFGELNAKNLLYLQAEIAYLEKKLRDCEIADSRNAAGEKSNYAVSWYWLSQSKADGDTKQLDLVLRIRKLLKKYNAALIQQSTILQLSGPGKWDLADLQSFLAEPAMLRNGAVALVDEEDAHTWGSVGAPKSYNPDLIALCPRLKEDPVSGWVARNTISKFVRYGCARFKKPSLVHGVVGYKDTTIFKITYWMTSIIASLIPIISIVVLYRIHSTAIRLVFIGVFNILMSICLSAMTNAKRSEIFTITTA</sequence>
<evidence type="ECO:0000313" key="4">
    <source>
        <dbReference type="Proteomes" id="UP000799757"/>
    </source>
</evidence>
<proteinExistence type="predicted"/>
<gene>
    <name evidence="3" type="ORF">K505DRAFT_356268</name>
</gene>
<keyword evidence="1" id="KW-1133">Transmembrane helix</keyword>
<dbReference type="Pfam" id="PF20237">
    <property type="entry name" value="DUF6594"/>
    <property type="match status" value="1"/>
</dbReference>
<reference evidence="3" key="1">
    <citation type="journal article" date="2020" name="Stud. Mycol.">
        <title>101 Dothideomycetes genomes: a test case for predicting lifestyles and emergence of pathogens.</title>
        <authorList>
            <person name="Haridas S."/>
            <person name="Albert R."/>
            <person name="Binder M."/>
            <person name="Bloem J."/>
            <person name="Labutti K."/>
            <person name="Salamov A."/>
            <person name="Andreopoulos B."/>
            <person name="Baker S."/>
            <person name="Barry K."/>
            <person name="Bills G."/>
            <person name="Bluhm B."/>
            <person name="Cannon C."/>
            <person name="Castanera R."/>
            <person name="Culley D."/>
            <person name="Daum C."/>
            <person name="Ezra D."/>
            <person name="Gonzalez J."/>
            <person name="Henrissat B."/>
            <person name="Kuo A."/>
            <person name="Liang C."/>
            <person name="Lipzen A."/>
            <person name="Lutzoni F."/>
            <person name="Magnuson J."/>
            <person name="Mondo S."/>
            <person name="Nolan M."/>
            <person name="Ohm R."/>
            <person name="Pangilinan J."/>
            <person name="Park H.-J."/>
            <person name="Ramirez L."/>
            <person name="Alfaro M."/>
            <person name="Sun H."/>
            <person name="Tritt A."/>
            <person name="Yoshinaga Y."/>
            <person name="Zwiers L.-H."/>
            <person name="Turgeon B."/>
            <person name="Goodwin S."/>
            <person name="Spatafora J."/>
            <person name="Crous P."/>
            <person name="Grigoriev I."/>
        </authorList>
    </citation>
    <scope>NUCLEOTIDE SEQUENCE</scope>
    <source>
        <strain evidence="3">CBS 109.77</strain>
    </source>
</reference>
<evidence type="ECO:0000256" key="1">
    <source>
        <dbReference type="SAM" id="Phobius"/>
    </source>
</evidence>
<dbReference type="EMBL" id="MU001758">
    <property type="protein sequence ID" value="KAF2799790.1"/>
    <property type="molecule type" value="Genomic_DNA"/>
</dbReference>
<keyword evidence="1" id="KW-0472">Membrane</keyword>
<keyword evidence="4" id="KW-1185">Reference proteome</keyword>
<dbReference type="OrthoDB" id="5342093at2759"/>
<protein>
    <recommendedName>
        <fullName evidence="2">DUF6594 domain-containing protein</fullName>
    </recommendedName>
</protein>
<accession>A0A6A6XTJ5</accession>
<feature type="transmembrane region" description="Helical" evidence="1">
    <location>
        <begin position="220"/>
        <end position="241"/>
    </location>
</feature>
<feature type="transmembrane region" description="Helical" evidence="1">
    <location>
        <begin position="247"/>
        <end position="267"/>
    </location>
</feature>